<evidence type="ECO:0000313" key="2">
    <source>
        <dbReference type="EMBL" id="KAG5304921.1"/>
    </source>
</evidence>
<dbReference type="VEuPathDB" id="FungiDB:I7I52_03421"/>
<name>A0A8H8D7Y3_AJECA</name>
<evidence type="ECO:0000313" key="3">
    <source>
        <dbReference type="Proteomes" id="UP000670092"/>
    </source>
</evidence>
<proteinExistence type="predicted"/>
<dbReference type="Proteomes" id="UP000670092">
    <property type="component" value="Unassembled WGS sequence"/>
</dbReference>
<organism evidence="2 3">
    <name type="scientific">Ajellomyces capsulatus</name>
    <name type="common">Darling's disease fungus</name>
    <name type="synonym">Histoplasma capsulatum</name>
    <dbReference type="NCBI Taxonomy" id="5037"/>
    <lineage>
        <taxon>Eukaryota</taxon>
        <taxon>Fungi</taxon>
        <taxon>Dikarya</taxon>
        <taxon>Ascomycota</taxon>
        <taxon>Pezizomycotina</taxon>
        <taxon>Eurotiomycetes</taxon>
        <taxon>Eurotiomycetidae</taxon>
        <taxon>Onygenales</taxon>
        <taxon>Ajellomycetaceae</taxon>
        <taxon>Histoplasma</taxon>
    </lineage>
</organism>
<gene>
    <name evidence="2" type="ORF">I7I52_03421</name>
</gene>
<comment type="caution">
    <text evidence="2">The sequence shown here is derived from an EMBL/GenBank/DDBJ whole genome shotgun (WGS) entry which is preliminary data.</text>
</comment>
<dbReference type="EMBL" id="JAEVHI010000001">
    <property type="protein sequence ID" value="KAG5304921.1"/>
    <property type="molecule type" value="Genomic_DNA"/>
</dbReference>
<dbReference type="AlphaFoldDB" id="A0A8H8D7Y3"/>
<sequence length="62" mass="7341">MAKEHQCVLLAIHYINSLLCFISGWGYDYFAHWGLKMATSTEYDQTTQRCLGFMDRTLEYRI</sequence>
<feature type="transmembrane region" description="Helical" evidence="1">
    <location>
        <begin position="7"/>
        <end position="27"/>
    </location>
</feature>
<accession>A0A8H8D7Y3</accession>
<evidence type="ECO:0000256" key="1">
    <source>
        <dbReference type="SAM" id="Phobius"/>
    </source>
</evidence>
<reference evidence="2 3" key="1">
    <citation type="submission" date="2021-01" db="EMBL/GenBank/DDBJ databases">
        <title>Chromosome-level genome assembly of a human fungal pathogen reveals clustering of transcriptionally co-regulated genes.</title>
        <authorList>
            <person name="Voorhies M."/>
            <person name="Cohen S."/>
            <person name="Shea T.P."/>
            <person name="Petrus S."/>
            <person name="Munoz J.F."/>
            <person name="Poplawski S."/>
            <person name="Goldman W.E."/>
            <person name="Michael T."/>
            <person name="Cuomo C.A."/>
            <person name="Sil A."/>
            <person name="Beyhan S."/>
        </authorList>
    </citation>
    <scope>NUCLEOTIDE SEQUENCE [LARGE SCALE GENOMIC DNA]</scope>
    <source>
        <strain evidence="2 3">G184AR</strain>
    </source>
</reference>
<keyword evidence="1" id="KW-0472">Membrane</keyword>
<protein>
    <submittedName>
        <fullName evidence="2">Uncharacterized protein</fullName>
    </submittedName>
</protein>
<keyword evidence="1" id="KW-1133">Transmembrane helix</keyword>
<keyword evidence="1" id="KW-0812">Transmembrane</keyword>